<evidence type="ECO:0000313" key="13">
    <source>
        <dbReference type="EMBL" id="RKX65167.1"/>
    </source>
</evidence>
<dbReference type="Gene3D" id="3.40.1160.10">
    <property type="entry name" value="Acetylglutamate kinase-like"/>
    <property type="match status" value="1"/>
</dbReference>
<dbReference type="SUPFAM" id="SSF53633">
    <property type="entry name" value="Carbamate kinase-like"/>
    <property type="match status" value="1"/>
</dbReference>
<evidence type="ECO:0000256" key="1">
    <source>
        <dbReference type="ARBA" id="ARBA00004496"/>
    </source>
</evidence>
<dbReference type="GO" id="GO:0033862">
    <property type="term" value="F:UMP kinase activity"/>
    <property type="evidence" value="ECO:0007669"/>
    <property type="project" value="UniProtKB-EC"/>
</dbReference>
<evidence type="ECO:0000256" key="6">
    <source>
        <dbReference type="ARBA" id="ARBA00022741"/>
    </source>
</evidence>
<comment type="catalytic activity">
    <reaction evidence="10 11">
        <text>UMP + ATP = UDP + ADP</text>
        <dbReference type="Rhea" id="RHEA:24400"/>
        <dbReference type="ChEBI" id="CHEBI:30616"/>
        <dbReference type="ChEBI" id="CHEBI:57865"/>
        <dbReference type="ChEBI" id="CHEBI:58223"/>
        <dbReference type="ChEBI" id="CHEBI:456216"/>
        <dbReference type="EC" id="2.7.4.22"/>
    </reaction>
</comment>
<evidence type="ECO:0000256" key="10">
    <source>
        <dbReference type="ARBA" id="ARBA00047767"/>
    </source>
</evidence>
<feature type="binding site" evidence="11">
    <location>
        <position position="54"/>
    </location>
    <ligand>
        <name>ATP</name>
        <dbReference type="ChEBI" id="CHEBI:30616"/>
    </ligand>
</feature>
<evidence type="ECO:0000256" key="5">
    <source>
        <dbReference type="ARBA" id="ARBA00022679"/>
    </source>
</evidence>
<gene>
    <name evidence="11" type="primary">pyrH</name>
    <name evidence="13" type="ORF">DRP44_06910</name>
</gene>
<dbReference type="InterPro" id="IPR036393">
    <property type="entry name" value="AceGlu_kinase-like_sf"/>
</dbReference>
<dbReference type="GO" id="GO:0005737">
    <property type="term" value="C:cytoplasm"/>
    <property type="evidence" value="ECO:0007669"/>
    <property type="project" value="UniProtKB-SubCell"/>
</dbReference>
<comment type="pathway">
    <text evidence="2 11">Pyrimidine metabolism; CTP biosynthesis via de novo pathway; UDP from UMP (UMPK route): step 1/1.</text>
</comment>
<feature type="domain" description="Aspartate/glutamate/uridylate kinase" evidence="12">
    <location>
        <begin position="7"/>
        <end position="216"/>
    </location>
</feature>
<feature type="binding site" evidence="11">
    <location>
        <begin position="135"/>
        <end position="142"/>
    </location>
    <ligand>
        <name>UMP</name>
        <dbReference type="ChEBI" id="CHEBI:57865"/>
    </ligand>
</feature>
<keyword evidence="4 11" id="KW-0963">Cytoplasm</keyword>
<keyword evidence="6 11" id="KW-0547">Nucleotide-binding</keyword>
<feature type="binding site" evidence="11">
    <location>
        <position position="162"/>
    </location>
    <ligand>
        <name>ATP</name>
        <dbReference type="ChEBI" id="CHEBI:30616"/>
    </ligand>
</feature>
<evidence type="ECO:0000256" key="4">
    <source>
        <dbReference type="ARBA" id="ARBA00022490"/>
    </source>
</evidence>
<name>A0A660S893_UNCT6</name>
<dbReference type="HAMAP" id="MF_01220_B">
    <property type="entry name" value="PyrH_B"/>
    <property type="match status" value="1"/>
</dbReference>
<evidence type="ECO:0000256" key="7">
    <source>
        <dbReference type="ARBA" id="ARBA00022777"/>
    </source>
</evidence>
<organism evidence="13 14">
    <name type="scientific">candidate division TA06 bacterium</name>
    <dbReference type="NCBI Taxonomy" id="2250710"/>
    <lineage>
        <taxon>Bacteria</taxon>
        <taxon>Bacteria division TA06</taxon>
    </lineage>
</organism>
<keyword evidence="8 11" id="KW-0067">ATP-binding</keyword>
<comment type="similarity">
    <text evidence="3 11">Belongs to the UMP kinase family.</text>
</comment>
<comment type="subunit">
    <text evidence="11">Homohexamer.</text>
</comment>
<evidence type="ECO:0000313" key="14">
    <source>
        <dbReference type="Proteomes" id="UP000282321"/>
    </source>
</evidence>
<keyword evidence="5 11" id="KW-0808">Transferase</keyword>
<evidence type="ECO:0000256" key="11">
    <source>
        <dbReference type="HAMAP-Rule" id="MF_01220"/>
    </source>
</evidence>
<evidence type="ECO:0000259" key="12">
    <source>
        <dbReference type="Pfam" id="PF00696"/>
    </source>
</evidence>
<feature type="binding site" evidence="11">
    <location>
        <position position="74"/>
    </location>
    <ligand>
        <name>UMP</name>
        <dbReference type="ChEBI" id="CHEBI:57865"/>
    </ligand>
</feature>
<dbReference type="PIRSF" id="PIRSF005650">
    <property type="entry name" value="Uridylate_kin"/>
    <property type="match status" value="1"/>
</dbReference>
<dbReference type="FunFam" id="3.40.1160.10:FF:000001">
    <property type="entry name" value="Uridylate kinase"/>
    <property type="match status" value="1"/>
</dbReference>
<evidence type="ECO:0000256" key="9">
    <source>
        <dbReference type="ARBA" id="ARBA00022975"/>
    </source>
</evidence>
<dbReference type="NCBIfam" id="TIGR02075">
    <property type="entry name" value="pyrH_bact"/>
    <property type="match status" value="1"/>
</dbReference>
<dbReference type="InterPro" id="IPR015963">
    <property type="entry name" value="Uridylate_kinase_bac"/>
</dbReference>
<evidence type="ECO:0000256" key="3">
    <source>
        <dbReference type="ARBA" id="ARBA00007614"/>
    </source>
</evidence>
<dbReference type="UniPathway" id="UPA00159">
    <property type="reaction ID" value="UER00275"/>
</dbReference>
<keyword evidence="7 11" id="KW-0418">Kinase</keyword>
<feature type="binding site" evidence="11">
    <location>
        <begin position="12"/>
        <end position="15"/>
    </location>
    <ligand>
        <name>ATP</name>
        <dbReference type="ChEBI" id="CHEBI:30616"/>
    </ligand>
</feature>
<dbReference type="CDD" id="cd04254">
    <property type="entry name" value="AAK_UMPK-PyrH-Ec"/>
    <property type="match status" value="1"/>
</dbReference>
<dbReference type="PANTHER" id="PTHR42833">
    <property type="entry name" value="URIDYLATE KINASE"/>
    <property type="match status" value="1"/>
</dbReference>
<dbReference type="GO" id="GO:0006225">
    <property type="term" value="P:UDP biosynthetic process"/>
    <property type="evidence" value="ECO:0007669"/>
    <property type="project" value="TreeGrafter"/>
</dbReference>
<reference evidence="13 14" key="1">
    <citation type="submission" date="2018-06" db="EMBL/GenBank/DDBJ databases">
        <title>Extensive metabolic versatility and redundancy in microbially diverse, dynamic hydrothermal sediments.</title>
        <authorList>
            <person name="Dombrowski N."/>
            <person name="Teske A."/>
            <person name="Baker B.J."/>
        </authorList>
    </citation>
    <scope>NUCLEOTIDE SEQUENCE [LARGE SCALE GENOMIC DNA]</scope>
    <source>
        <strain evidence="13">B35_G9</strain>
    </source>
</reference>
<dbReference type="Proteomes" id="UP000282321">
    <property type="component" value="Unassembled WGS sequence"/>
</dbReference>
<proteinExistence type="inferred from homology"/>
<feature type="binding site" evidence="11">
    <location>
        <position position="168"/>
    </location>
    <ligand>
        <name>ATP</name>
        <dbReference type="ChEBI" id="CHEBI:30616"/>
    </ligand>
</feature>
<accession>A0A660S893</accession>
<evidence type="ECO:0000256" key="8">
    <source>
        <dbReference type="ARBA" id="ARBA00022840"/>
    </source>
</evidence>
<dbReference type="AlphaFoldDB" id="A0A660S893"/>
<dbReference type="InterPro" id="IPR001048">
    <property type="entry name" value="Asp/Glu/Uridylate_kinase"/>
</dbReference>
<comment type="activity regulation">
    <text evidence="11">Inhibited by UTP.</text>
</comment>
<comment type="caution">
    <text evidence="13">The sequence shown here is derived from an EMBL/GenBank/DDBJ whole genome shotgun (WGS) entry which is preliminary data.</text>
</comment>
<feature type="binding site" evidence="11">
    <location>
        <position position="171"/>
    </location>
    <ligand>
        <name>ATP</name>
        <dbReference type="ChEBI" id="CHEBI:30616"/>
    </ligand>
</feature>
<dbReference type="EMBL" id="QNBC01000106">
    <property type="protein sequence ID" value="RKX65167.1"/>
    <property type="molecule type" value="Genomic_DNA"/>
</dbReference>
<keyword evidence="9 11" id="KW-0665">Pyrimidine biosynthesis</keyword>
<dbReference type="Pfam" id="PF00696">
    <property type="entry name" value="AA_kinase"/>
    <property type="match status" value="1"/>
</dbReference>
<feature type="binding site" evidence="11">
    <location>
        <position position="53"/>
    </location>
    <ligand>
        <name>UMP</name>
        <dbReference type="ChEBI" id="CHEBI:57865"/>
    </ligand>
</feature>
<comment type="subcellular location">
    <subcellularLocation>
        <location evidence="1 11">Cytoplasm</location>
    </subcellularLocation>
</comment>
<dbReference type="GO" id="GO:0005524">
    <property type="term" value="F:ATP binding"/>
    <property type="evidence" value="ECO:0007669"/>
    <property type="project" value="UniProtKB-KW"/>
</dbReference>
<feature type="binding site" evidence="11">
    <location>
        <position position="58"/>
    </location>
    <ligand>
        <name>ATP</name>
        <dbReference type="ChEBI" id="CHEBI:30616"/>
    </ligand>
</feature>
<dbReference type="InterPro" id="IPR011817">
    <property type="entry name" value="Uridylate_kinase"/>
</dbReference>
<evidence type="ECO:0000256" key="2">
    <source>
        <dbReference type="ARBA" id="ARBA00004791"/>
    </source>
</evidence>
<protein>
    <recommendedName>
        <fullName evidence="11">Uridylate kinase</fullName>
        <shortName evidence="11">UK</shortName>
        <ecNumber evidence="11">2.7.4.22</ecNumber>
    </recommendedName>
    <alternativeName>
        <fullName evidence="11">Uridine monophosphate kinase</fullName>
        <shortName evidence="11">UMP kinase</shortName>
        <shortName evidence="11">UMPK</shortName>
    </alternativeName>
</protein>
<dbReference type="PANTHER" id="PTHR42833:SF4">
    <property type="entry name" value="URIDYLATE KINASE PUMPKIN, CHLOROPLASTIC"/>
    <property type="match status" value="1"/>
</dbReference>
<comment type="function">
    <text evidence="11">Catalyzes the reversible phosphorylation of UMP to UDP.</text>
</comment>
<sequence length="243" mass="26565">MSRPRYKRIVLKLSGEVLSGGRSVISPDIVNKLTDEIIEIHSYGIDVGIVIGGGNIVRGEEAVERLGIERTQADYMGMLATVINSLAVQSALEKKGVFTRVMTAIPMANVAESYIRRRAIRHLEKGRIVIFSCGTGNPYFSTDTAAALRAIEINADIVMKGTKVDGVFNGDPVKNKDAVLLHKVSYLQFIRNGYRALDTTAVSLCMENNLPIAVFNLYKKDNMKNIIMGKDVGTIIDSGGDNE</sequence>
<dbReference type="GO" id="GO:0044210">
    <property type="term" value="P:'de novo' CTP biosynthetic process"/>
    <property type="evidence" value="ECO:0007669"/>
    <property type="project" value="UniProtKB-UniRule"/>
</dbReference>
<dbReference type="EC" id="2.7.4.22" evidence="11"/>
<comment type="caution">
    <text evidence="11">Lacks conserved residue(s) required for the propagation of feature annotation.</text>
</comment>